<evidence type="ECO:0000313" key="3">
    <source>
        <dbReference type="Proteomes" id="UP000177471"/>
    </source>
</evidence>
<gene>
    <name evidence="2" type="ORF">AU473_25585</name>
</gene>
<dbReference type="EMBL" id="CP017669">
    <property type="protein sequence ID" value="APA44797.1"/>
    <property type="molecule type" value="Genomic_DNA"/>
</dbReference>
<name>A0AAN1E642_ECO57</name>
<reference evidence="2 3" key="1">
    <citation type="submission" date="2016-10" db="EMBL/GenBank/DDBJ databases">
        <title>E. coli O157:H7 PA20.</title>
        <authorList>
            <person name="Uhlich G.A."/>
            <person name="Chen C.-Y."/>
            <person name="Paoli G."/>
        </authorList>
    </citation>
    <scope>NUCLEOTIDE SEQUENCE [LARGE SCALE GENOMIC DNA]</scope>
    <source>
        <strain evidence="2 3">PA20</strain>
    </source>
</reference>
<protein>
    <submittedName>
        <fullName evidence="2">Uncharacterized protein</fullName>
    </submittedName>
</protein>
<dbReference type="Proteomes" id="UP000177471">
    <property type="component" value="Chromosome"/>
</dbReference>
<evidence type="ECO:0000256" key="1">
    <source>
        <dbReference type="SAM" id="Phobius"/>
    </source>
</evidence>
<sequence>MKIIRLLLLACSITIHFFIVKEHVFKIFNQHAYCFLFAFYVLIVFCFLLFFKRSFIVDLIACIIIPYISSVISFLFLSMLISPHLRERSPNAAFLY</sequence>
<keyword evidence="1" id="KW-0812">Transmembrane</keyword>
<organism evidence="2 3">
    <name type="scientific">Escherichia coli O157:H7</name>
    <dbReference type="NCBI Taxonomy" id="83334"/>
    <lineage>
        <taxon>Bacteria</taxon>
        <taxon>Pseudomonadati</taxon>
        <taxon>Pseudomonadota</taxon>
        <taxon>Gammaproteobacteria</taxon>
        <taxon>Enterobacterales</taxon>
        <taxon>Enterobacteriaceae</taxon>
        <taxon>Escherichia</taxon>
    </lineage>
</organism>
<keyword evidence="1" id="KW-1133">Transmembrane helix</keyword>
<accession>A0AAN1E642</accession>
<feature type="transmembrane region" description="Helical" evidence="1">
    <location>
        <begin position="27"/>
        <end position="50"/>
    </location>
</feature>
<dbReference type="AlphaFoldDB" id="A0AAN1E642"/>
<proteinExistence type="predicted"/>
<keyword evidence="1" id="KW-0472">Membrane</keyword>
<evidence type="ECO:0000313" key="2">
    <source>
        <dbReference type="EMBL" id="APA44797.1"/>
    </source>
</evidence>
<feature type="transmembrane region" description="Helical" evidence="1">
    <location>
        <begin position="57"/>
        <end position="81"/>
    </location>
</feature>